<gene>
    <name evidence="1" type="ORF">IMBEDNDK_00005</name>
</gene>
<proteinExistence type="predicted"/>
<name>A0A7G9YLB1_9EURY</name>
<dbReference type="EMBL" id="MT631362">
    <property type="protein sequence ID" value="QNO48795.1"/>
    <property type="molecule type" value="Genomic_DNA"/>
</dbReference>
<evidence type="ECO:0000313" key="1">
    <source>
        <dbReference type="EMBL" id="QNO48795.1"/>
    </source>
</evidence>
<dbReference type="AlphaFoldDB" id="A0A7G9YLB1"/>
<organism evidence="1">
    <name type="scientific">Candidatus Methanogaster sp. ANME-2c ERB4</name>
    <dbReference type="NCBI Taxonomy" id="2759911"/>
    <lineage>
        <taxon>Archaea</taxon>
        <taxon>Methanobacteriati</taxon>
        <taxon>Methanobacteriota</taxon>
        <taxon>Stenosarchaea group</taxon>
        <taxon>Methanomicrobia</taxon>
        <taxon>Methanosarcinales</taxon>
        <taxon>ANME-2 cluster</taxon>
        <taxon>Candidatus Methanogasteraceae</taxon>
        <taxon>Candidatus Methanogaster</taxon>
    </lineage>
</organism>
<protein>
    <submittedName>
        <fullName evidence="1">Uncharacterized protein</fullName>
    </submittedName>
</protein>
<accession>A0A7G9YLB1</accession>
<reference evidence="1" key="1">
    <citation type="submission" date="2020-06" db="EMBL/GenBank/DDBJ databases">
        <title>Unique genomic features of the anaerobic methanotrophic archaea.</title>
        <authorList>
            <person name="Chadwick G.L."/>
            <person name="Skennerton C.T."/>
            <person name="Laso-Perez R."/>
            <person name="Leu A.O."/>
            <person name="Speth D.R."/>
            <person name="Yu H."/>
            <person name="Morgan-Lang C."/>
            <person name="Hatzenpichler R."/>
            <person name="Goudeau D."/>
            <person name="Malmstrom R."/>
            <person name="Brazelton W.J."/>
            <person name="Woyke T."/>
            <person name="Hallam S.J."/>
            <person name="Tyson G.W."/>
            <person name="Wegener G."/>
            <person name="Boetius A."/>
            <person name="Orphan V."/>
        </authorList>
    </citation>
    <scope>NUCLEOTIDE SEQUENCE</scope>
</reference>
<sequence>MVQERREFRGCCSAIVREKPELGREIALNSYKNGDASLWKASGIDRRLSVCHALLSIFTKTLV</sequence>